<evidence type="ECO:0000256" key="6">
    <source>
        <dbReference type="ARBA" id="ARBA00022741"/>
    </source>
</evidence>
<dbReference type="InterPro" id="IPR039430">
    <property type="entry name" value="Thymidylate_kin-like_dom"/>
</dbReference>
<dbReference type="PANTHER" id="PTHR10344:SF4">
    <property type="entry name" value="UMP-CMP KINASE 2, MITOCHONDRIAL"/>
    <property type="match status" value="1"/>
</dbReference>
<evidence type="ECO:0000313" key="14">
    <source>
        <dbReference type="EMBL" id="GLI32664.1"/>
    </source>
</evidence>
<keyword evidence="8 12" id="KW-0067">ATP-binding</keyword>
<evidence type="ECO:0000256" key="12">
    <source>
        <dbReference type="HAMAP-Rule" id="MF_00165"/>
    </source>
</evidence>
<dbReference type="CDD" id="cd01672">
    <property type="entry name" value="TMPK"/>
    <property type="match status" value="1"/>
</dbReference>
<reference evidence="14" key="1">
    <citation type="submission" date="2022-12" db="EMBL/GenBank/DDBJ databases">
        <title>Reference genome sequencing for broad-spectrum identification of bacterial and archaeal isolates by mass spectrometry.</title>
        <authorList>
            <person name="Sekiguchi Y."/>
            <person name="Tourlousse D.M."/>
        </authorList>
    </citation>
    <scope>NUCLEOTIDE SEQUENCE</scope>
    <source>
        <strain evidence="14">ASRB1</strain>
    </source>
</reference>
<gene>
    <name evidence="12 14" type="primary">tmk</name>
    <name evidence="14" type="ORF">DAMNIGENAA_00970</name>
</gene>
<dbReference type="GO" id="GO:0005524">
    <property type="term" value="F:ATP binding"/>
    <property type="evidence" value="ECO:0007669"/>
    <property type="project" value="UniProtKB-UniRule"/>
</dbReference>
<dbReference type="Proteomes" id="UP001144372">
    <property type="component" value="Unassembled WGS sequence"/>
</dbReference>
<comment type="function">
    <text evidence="11 12">Phosphorylation of dTMP to form dTDP in both de novo and salvage pathways of dTTP synthesis.</text>
</comment>
<dbReference type="AlphaFoldDB" id="A0A9W6D0C8"/>
<dbReference type="GO" id="GO:0006233">
    <property type="term" value="P:dTDP biosynthetic process"/>
    <property type="evidence" value="ECO:0007669"/>
    <property type="project" value="InterPro"/>
</dbReference>
<keyword evidence="4 12" id="KW-0808">Transferase</keyword>
<evidence type="ECO:0000256" key="1">
    <source>
        <dbReference type="ARBA" id="ARBA00009776"/>
    </source>
</evidence>
<evidence type="ECO:0000259" key="13">
    <source>
        <dbReference type="Pfam" id="PF02223"/>
    </source>
</evidence>
<comment type="similarity">
    <text evidence="1 12">Belongs to the thymidylate kinase family.</text>
</comment>
<evidence type="ECO:0000256" key="2">
    <source>
        <dbReference type="ARBA" id="ARBA00012980"/>
    </source>
</evidence>
<evidence type="ECO:0000256" key="10">
    <source>
        <dbReference type="ARBA" id="ARBA00048743"/>
    </source>
</evidence>
<feature type="domain" description="Thymidylate kinase-like" evidence="13">
    <location>
        <begin position="2"/>
        <end position="178"/>
    </location>
</feature>
<comment type="catalytic activity">
    <reaction evidence="10 12">
        <text>dTMP + ATP = dTDP + ADP</text>
        <dbReference type="Rhea" id="RHEA:13517"/>
        <dbReference type="ChEBI" id="CHEBI:30616"/>
        <dbReference type="ChEBI" id="CHEBI:58369"/>
        <dbReference type="ChEBI" id="CHEBI:63528"/>
        <dbReference type="ChEBI" id="CHEBI:456216"/>
        <dbReference type="EC" id="2.7.4.9"/>
    </reaction>
</comment>
<dbReference type="Pfam" id="PF02223">
    <property type="entry name" value="Thymidylate_kin"/>
    <property type="match status" value="1"/>
</dbReference>
<dbReference type="PANTHER" id="PTHR10344">
    <property type="entry name" value="THYMIDYLATE KINASE"/>
    <property type="match status" value="1"/>
</dbReference>
<dbReference type="InterPro" id="IPR018094">
    <property type="entry name" value="Thymidylate_kinase"/>
</dbReference>
<dbReference type="Gene3D" id="3.40.50.300">
    <property type="entry name" value="P-loop containing nucleotide triphosphate hydrolases"/>
    <property type="match status" value="1"/>
</dbReference>
<dbReference type="EMBL" id="BSDR01000001">
    <property type="protein sequence ID" value="GLI32664.1"/>
    <property type="molecule type" value="Genomic_DNA"/>
</dbReference>
<dbReference type="SUPFAM" id="SSF52540">
    <property type="entry name" value="P-loop containing nucleoside triphosphate hydrolases"/>
    <property type="match status" value="1"/>
</dbReference>
<keyword evidence="5 12" id="KW-0545">Nucleotide biosynthesis</keyword>
<dbReference type="FunFam" id="3.40.50.300:FF:000225">
    <property type="entry name" value="Thymidylate kinase"/>
    <property type="match status" value="1"/>
</dbReference>
<dbReference type="GO" id="GO:0006227">
    <property type="term" value="P:dUDP biosynthetic process"/>
    <property type="evidence" value="ECO:0007669"/>
    <property type="project" value="TreeGrafter"/>
</dbReference>
<evidence type="ECO:0000256" key="5">
    <source>
        <dbReference type="ARBA" id="ARBA00022727"/>
    </source>
</evidence>
<dbReference type="GO" id="GO:0005829">
    <property type="term" value="C:cytosol"/>
    <property type="evidence" value="ECO:0007669"/>
    <property type="project" value="TreeGrafter"/>
</dbReference>
<dbReference type="GO" id="GO:0004798">
    <property type="term" value="F:dTMP kinase activity"/>
    <property type="evidence" value="ECO:0007669"/>
    <property type="project" value="UniProtKB-UniRule"/>
</dbReference>
<comment type="caution">
    <text evidence="12">Lacks conserved residue(s) required for the propagation of feature annotation.</text>
</comment>
<protein>
    <recommendedName>
        <fullName evidence="3 12">Thymidylate kinase</fullName>
        <ecNumber evidence="2 12">2.7.4.9</ecNumber>
    </recommendedName>
    <alternativeName>
        <fullName evidence="9 12">dTMP kinase</fullName>
    </alternativeName>
</protein>
<comment type="caution">
    <text evidence="14">The sequence shown here is derived from an EMBL/GenBank/DDBJ whole genome shotgun (WGS) entry which is preliminary data.</text>
</comment>
<dbReference type="EC" id="2.7.4.9" evidence="2 12"/>
<evidence type="ECO:0000256" key="8">
    <source>
        <dbReference type="ARBA" id="ARBA00022840"/>
    </source>
</evidence>
<organism evidence="14 15">
    <name type="scientific">Desulforhabdus amnigena</name>
    <dbReference type="NCBI Taxonomy" id="40218"/>
    <lineage>
        <taxon>Bacteria</taxon>
        <taxon>Pseudomonadati</taxon>
        <taxon>Thermodesulfobacteriota</taxon>
        <taxon>Syntrophobacteria</taxon>
        <taxon>Syntrophobacterales</taxon>
        <taxon>Syntrophobacteraceae</taxon>
        <taxon>Desulforhabdus</taxon>
    </lineage>
</organism>
<dbReference type="NCBIfam" id="TIGR00041">
    <property type="entry name" value="DTMP_kinase"/>
    <property type="match status" value="1"/>
</dbReference>
<evidence type="ECO:0000256" key="4">
    <source>
        <dbReference type="ARBA" id="ARBA00022679"/>
    </source>
</evidence>
<evidence type="ECO:0000256" key="3">
    <source>
        <dbReference type="ARBA" id="ARBA00017144"/>
    </source>
</evidence>
<evidence type="ECO:0000313" key="15">
    <source>
        <dbReference type="Proteomes" id="UP001144372"/>
    </source>
</evidence>
<name>A0A9W6D0C8_9BACT</name>
<sequence>MDKLSQWLEGVGIPHIRTREPGGTPLGEKIRDLLLDPAHAEMNEETEVLLYTASRAQLAAQIISPALKEGKWVLSDRYIDATLAYQGYGRGMDLQALRRIQDWATKGLWPHRTVLLDCSIQVAFQRMQGREGEPDRMEQEKESFHQKVREGYLELAKGEPQRFIVLNAANPLDQVLEEFRKKFWEPLSRKMQ</sequence>
<dbReference type="HAMAP" id="MF_00165">
    <property type="entry name" value="Thymidylate_kinase"/>
    <property type="match status" value="1"/>
</dbReference>
<keyword evidence="7 12" id="KW-0418">Kinase</keyword>
<keyword evidence="6 12" id="KW-0547">Nucleotide-binding</keyword>
<evidence type="ECO:0000256" key="9">
    <source>
        <dbReference type="ARBA" id="ARBA00029962"/>
    </source>
</evidence>
<proteinExistence type="inferred from homology"/>
<accession>A0A9W6D0C8</accession>
<keyword evidence="15" id="KW-1185">Reference proteome</keyword>
<evidence type="ECO:0000256" key="11">
    <source>
        <dbReference type="ARBA" id="ARBA00057735"/>
    </source>
</evidence>
<evidence type="ECO:0000256" key="7">
    <source>
        <dbReference type="ARBA" id="ARBA00022777"/>
    </source>
</evidence>
<dbReference type="InterPro" id="IPR027417">
    <property type="entry name" value="P-loop_NTPase"/>
</dbReference>
<dbReference type="GO" id="GO:0006235">
    <property type="term" value="P:dTTP biosynthetic process"/>
    <property type="evidence" value="ECO:0007669"/>
    <property type="project" value="UniProtKB-UniRule"/>
</dbReference>